<reference evidence="2 3" key="1">
    <citation type="submission" date="2018-03" db="EMBL/GenBank/DDBJ databases">
        <title>Sequencing of reference strains of Xanthomonas.</title>
        <authorList>
            <person name="Studholme D.J."/>
            <person name="Vicente J."/>
            <person name="Sarris P."/>
        </authorList>
    </citation>
    <scope>NUCLEOTIDE SEQUENCE [LARGE SCALE GENOMIC DNA]</scope>
    <source>
        <strain evidence="2 3">WHRI 5232</strain>
    </source>
</reference>
<proteinExistence type="predicted"/>
<gene>
    <name evidence="2" type="ORF">C7T86_06220</name>
</gene>
<protein>
    <submittedName>
        <fullName evidence="2">Uncharacterized protein</fullName>
    </submittedName>
</protein>
<name>A0AA45BVV2_XANCM</name>
<feature type="region of interest" description="Disordered" evidence="1">
    <location>
        <begin position="52"/>
        <end position="92"/>
    </location>
</feature>
<evidence type="ECO:0000256" key="1">
    <source>
        <dbReference type="SAM" id="MobiDB-lite"/>
    </source>
</evidence>
<dbReference type="Proteomes" id="UP000251513">
    <property type="component" value="Unassembled WGS sequence"/>
</dbReference>
<accession>A0AA45BVV2</accession>
<dbReference type="AlphaFoldDB" id="A0AA45BVV2"/>
<dbReference type="EMBL" id="PYJH01000008">
    <property type="protein sequence ID" value="PUE95214.1"/>
    <property type="molecule type" value="Genomic_DNA"/>
</dbReference>
<sequence>MHGLVLGRCRPNASGTAFSPTAPCVDQRHGSIAGDALVRRRPRHAGKCIARRHSDRVRARPAPPLRPLRLPGAPLPGAAHDRRADAAAMRPG</sequence>
<comment type="caution">
    <text evidence="2">The sequence shown here is derived from an EMBL/GenBank/DDBJ whole genome shotgun (WGS) entry which is preliminary data.</text>
</comment>
<feature type="compositionally biased region" description="Low complexity" evidence="1">
    <location>
        <begin position="67"/>
        <end position="78"/>
    </location>
</feature>
<evidence type="ECO:0000313" key="3">
    <source>
        <dbReference type="Proteomes" id="UP000251513"/>
    </source>
</evidence>
<organism evidence="2 3">
    <name type="scientific">Xanthomonas campestris pv. malvacearum</name>
    <dbReference type="NCBI Taxonomy" id="86040"/>
    <lineage>
        <taxon>Bacteria</taxon>
        <taxon>Pseudomonadati</taxon>
        <taxon>Pseudomonadota</taxon>
        <taxon>Gammaproteobacteria</taxon>
        <taxon>Lysobacterales</taxon>
        <taxon>Lysobacteraceae</taxon>
        <taxon>Xanthomonas</taxon>
    </lineage>
</organism>
<evidence type="ECO:0000313" key="2">
    <source>
        <dbReference type="EMBL" id="PUE95214.1"/>
    </source>
</evidence>